<name>A0A1I6L824_9SPHN</name>
<accession>A0A1I6L824</accession>
<dbReference type="AlphaFoldDB" id="A0A1I6L824"/>
<proteinExistence type="predicted"/>
<reference evidence="1 2" key="1">
    <citation type="submission" date="2016-10" db="EMBL/GenBank/DDBJ databases">
        <authorList>
            <person name="de Groot N.N."/>
        </authorList>
    </citation>
    <scope>NUCLEOTIDE SEQUENCE [LARGE SCALE GENOMIC DNA]</scope>
    <source>
        <strain evidence="1 2">S5-249</strain>
    </source>
</reference>
<evidence type="ECO:0000313" key="1">
    <source>
        <dbReference type="EMBL" id="SFR99400.1"/>
    </source>
</evidence>
<gene>
    <name evidence="1" type="ORF">SAMN05192580_2403</name>
</gene>
<dbReference type="EMBL" id="FOZG01000002">
    <property type="protein sequence ID" value="SFR99400.1"/>
    <property type="molecule type" value="Genomic_DNA"/>
</dbReference>
<dbReference type="RefSeq" id="WP_093314847.1">
    <property type="nucleotide sequence ID" value="NZ_FOZG01000002.1"/>
</dbReference>
<sequence length="60" mass="6823">MDGDLLPRIEAFLVRVGLSATRFGRIVVHDPRFVFDLRAGRRPRRLVHARVAAYLVEHGA</sequence>
<evidence type="ECO:0000313" key="2">
    <source>
        <dbReference type="Proteomes" id="UP000198824"/>
    </source>
</evidence>
<dbReference type="Proteomes" id="UP000198824">
    <property type="component" value="Unassembled WGS sequence"/>
</dbReference>
<keyword evidence="2" id="KW-1185">Reference proteome</keyword>
<protein>
    <submittedName>
        <fullName evidence="1">Uncharacterized protein</fullName>
    </submittedName>
</protein>
<dbReference type="STRING" id="1166337.SAMN05192580_2403"/>
<organism evidence="1 2">
    <name type="scientific">Sphingomonas jatrophae</name>
    <dbReference type="NCBI Taxonomy" id="1166337"/>
    <lineage>
        <taxon>Bacteria</taxon>
        <taxon>Pseudomonadati</taxon>
        <taxon>Pseudomonadota</taxon>
        <taxon>Alphaproteobacteria</taxon>
        <taxon>Sphingomonadales</taxon>
        <taxon>Sphingomonadaceae</taxon>
        <taxon>Sphingomonas</taxon>
    </lineage>
</organism>
<dbReference type="OrthoDB" id="7376075at2"/>